<dbReference type="PANTHER" id="PTHR13140:SF655">
    <property type="entry name" value="MYOSIN IA HEAVY CHAIN"/>
    <property type="match status" value="1"/>
</dbReference>
<dbReference type="GO" id="GO:0005886">
    <property type="term" value="C:plasma membrane"/>
    <property type="evidence" value="ECO:0007669"/>
    <property type="project" value="TreeGrafter"/>
</dbReference>
<evidence type="ECO:0000256" key="5">
    <source>
        <dbReference type="ARBA" id="ARBA00023123"/>
    </source>
</evidence>
<evidence type="ECO:0000256" key="9">
    <source>
        <dbReference type="SAM" id="MobiDB-lite"/>
    </source>
</evidence>
<feature type="non-terminal residue" evidence="11">
    <location>
        <position position="727"/>
    </location>
</feature>
<dbReference type="Gene3D" id="1.20.120.720">
    <property type="entry name" value="Myosin VI head, motor domain, U50 subdomain"/>
    <property type="match status" value="1"/>
</dbReference>
<dbReference type="GO" id="GO:0005524">
    <property type="term" value="F:ATP binding"/>
    <property type="evidence" value="ECO:0007669"/>
    <property type="project" value="UniProtKB-UniRule"/>
</dbReference>
<dbReference type="Proteomes" id="UP000241769">
    <property type="component" value="Unassembled WGS sequence"/>
</dbReference>
<keyword evidence="3 8" id="KW-0547">Nucleotide-binding</keyword>
<dbReference type="InterPro" id="IPR001609">
    <property type="entry name" value="Myosin_head_motor_dom-like"/>
</dbReference>
<dbReference type="GO" id="GO:0000146">
    <property type="term" value="F:microfilament motor activity"/>
    <property type="evidence" value="ECO:0007669"/>
    <property type="project" value="TreeGrafter"/>
</dbReference>
<keyword evidence="5 8" id="KW-0518">Myosin</keyword>
<feature type="domain" description="Myosin motor" evidence="10">
    <location>
        <begin position="54"/>
        <end position="727"/>
    </location>
</feature>
<dbReference type="SUPFAM" id="SSF52540">
    <property type="entry name" value="P-loop containing nucleoside triphosphate hydrolases"/>
    <property type="match status" value="1"/>
</dbReference>
<evidence type="ECO:0000259" key="10">
    <source>
        <dbReference type="PROSITE" id="PS51456"/>
    </source>
</evidence>
<protein>
    <submittedName>
        <fullName evidence="11">Myosin IA heavy chain</fullName>
    </submittedName>
</protein>
<comment type="similarity">
    <text evidence="1 8">Belongs to the TRAFAC class myosin-kinesin ATPase superfamily. Myosin family.</text>
</comment>
<evidence type="ECO:0000256" key="3">
    <source>
        <dbReference type="ARBA" id="ARBA00022741"/>
    </source>
</evidence>
<evidence type="ECO:0000256" key="7">
    <source>
        <dbReference type="ARBA" id="ARBA00023203"/>
    </source>
</evidence>
<sequence length="727" mass="82327">MDSIIYYLYTGICSRREIFLYNEDDVGYVTRKRHLAGAEDNIMPVKFTNERNKVGVDDLVMLDQISEDALLSNLEKRYKDKYIYTSIGRVLISLNPYTDLQLTTPAMIKKYHEEDNFHIPPHIFTLANDAYRALHSENESQAIIISGESGAGKTEASKGIMQYLAAITGKSGGARVDKVKEVVLQSNPLLESFGNAKTLRNNNSSRFGKYIEIQFDYKGEPEGGRVRNYLLEKSRVCAQIPNERSFHIFYQLFHLSDQEKDKFNLKGKTSSNFQYLNKSNCSTADGIDDKNWLNETLHAMSAVGVTSNERDDILSLLSGVLHLGNITFSAKGNGSTVSNRSDLEMTAKLLSVDVKALESCLTARIVSAGTSGRASVYNVAQTPAQAEATRDAFSKNIYGKLFDWFVEKINVMIDNKQPGKNIGILDIYGFEIFQTNSFEQLCINFCNESLHQIFIDLTLKTEQEEYVREGIKWEPVAFINNKPCVELLNNKPMGVFCILDEECLLDNTDKHLLQKLNTNFSKHSHYEAGKDMKTKDSVFTVRHYAGDVPYTIDDFLEKNRDTLFADVKDTAAASRNNVLVEIFNLNVGGEEPVAPPQGRGPFSKGAKSRPTTAGAQFKKSMAGLLQTLYSCQPHYIRCIKPNEQKKALGYDSNRVKEQVKYLGLLENLKVARAGFCYRQTYEKWFERYYFISKHTFPKFKGTAREAVELLVKEELKLNPNEYQFGKT</sequence>
<feature type="region of interest" description="Disordered" evidence="9">
    <location>
        <begin position="591"/>
        <end position="610"/>
    </location>
</feature>
<comment type="caution">
    <text evidence="11">The sequence shown here is derived from an EMBL/GenBank/DDBJ whole genome shotgun (WGS) entry which is preliminary data.</text>
</comment>
<dbReference type="AlphaFoldDB" id="A0A2P6MUX2"/>
<dbReference type="SMART" id="SM00242">
    <property type="entry name" value="MYSc"/>
    <property type="match status" value="1"/>
</dbReference>
<dbReference type="GO" id="GO:0051015">
    <property type="term" value="F:actin filament binding"/>
    <property type="evidence" value="ECO:0007669"/>
    <property type="project" value="TreeGrafter"/>
</dbReference>
<evidence type="ECO:0000256" key="6">
    <source>
        <dbReference type="ARBA" id="ARBA00023175"/>
    </source>
</evidence>
<dbReference type="STRING" id="1890364.A0A2P6MUX2"/>
<dbReference type="FunFam" id="1.10.10.820:FF:000001">
    <property type="entry name" value="Myosin heavy chain"/>
    <property type="match status" value="1"/>
</dbReference>
<feature type="region of interest" description="Actin-binding" evidence="8">
    <location>
        <begin position="621"/>
        <end position="643"/>
    </location>
</feature>
<evidence type="ECO:0000256" key="2">
    <source>
        <dbReference type="ARBA" id="ARBA00011190"/>
    </source>
</evidence>
<dbReference type="Gene3D" id="3.40.850.10">
    <property type="entry name" value="Kinesin motor domain"/>
    <property type="match status" value="1"/>
</dbReference>
<dbReference type="EMBL" id="MDYQ01000384">
    <property type="protein sequence ID" value="PRP75446.1"/>
    <property type="molecule type" value="Genomic_DNA"/>
</dbReference>
<feature type="binding site" evidence="8">
    <location>
        <begin position="147"/>
        <end position="154"/>
    </location>
    <ligand>
        <name>ATP</name>
        <dbReference type="ChEBI" id="CHEBI:30616"/>
    </ligand>
</feature>
<dbReference type="PROSITE" id="PS51456">
    <property type="entry name" value="MYOSIN_MOTOR"/>
    <property type="match status" value="1"/>
</dbReference>
<comment type="subunit">
    <text evidence="2">Myosin I heavy chain is single-headed. Dimer of a heavy and a light chain. Inability to self-assemble into filaments.</text>
</comment>
<keyword evidence="12" id="KW-1185">Reference proteome</keyword>
<proteinExistence type="inferred from homology"/>
<accession>A0A2P6MUX2</accession>
<dbReference type="OrthoDB" id="6108017at2759"/>
<evidence type="ECO:0000256" key="8">
    <source>
        <dbReference type="PROSITE-ProRule" id="PRU00782"/>
    </source>
</evidence>
<keyword evidence="6 8" id="KW-0505">Motor protein</keyword>
<dbReference type="Gene3D" id="1.10.10.820">
    <property type="match status" value="1"/>
</dbReference>
<evidence type="ECO:0000256" key="4">
    <source>
        <dbReference type="ARBA" id="ARBA00022840"/>
    </source>
</evidence>
<evidence type="ECO:0000313" key="11">
    <source>
        <dbReference type="EMBL" id="PRP75446.1"/>
    </source>
</evidence>
<dbReference type="GO" id="GO:0043327">
    <property type="term" value="P:chemotaxis to cAMP"/>
    <property type="evidence" value="ECO:0007669"/>
    <property type="project" value="UniProtKB-ARBA"/>
</dbReference>
<dbReference type="InterPro" id="IPR036961">
    <property type="entry name" value="Kinesin_motor_dom_sf"/>
</dbReference>
<dbReference type="GO" id="GO:0005737">
    <property type="term" value="C:cytoplasm"/>
    <property type="evidence" value="ECO:0007669"/>
    <property type="project" value="TreeGrafter"/>
</dbReference>
<organism evidence="11 12">
    <name type="scientific">Planoprotostelium fungivorum</name>
    <dbReference type="NCBI Taxonomy" id="1890364"/>
    <lineage>
        <taxon>Eukaryota</taxon>
        <taxon>Amoebozoa</taxon>
        <taxon>Evosea</taxon>
        <taxon>Variosea</taxon>
        <taxon>Cavosteliida</taxon>
        <taxon>Cavosteliaceae</taxon>
        <taxon>Planoprotostelium</taxon>
    </lineage>
</organism>
<reference evidence="11 12" key="1">
    <citation type="journal article" date="2018" name="Genome Biol. Evol.">
        <title>Multiple Roots of Fruiting Body Formation in Amoebozoa.</title>
        <authorList>
            <person name="Hillmann F."/>
            <person name="Forbes G."/>
            <person name="Novohradska S."/>
            <person name="Ferling I."/>
            <person name="Riege K."/>
            <person name="Groth M."/>
            <person name="Westermann M."/>
            <person name="Marz M."/>
            <person name="Spaller T."/>
            <person name="Winckler T."/>
            <person name="Schaap P."/>
            <person name="Glockner G."/>
        </authorList>
    </citation>
    <scope>NUCLEOTIDE SEQUENCE [LARGE SCALE GENOMIC DNA]</scope>
    <source>
        <strain evidence="11 12">Jena</strain>
    </source>
</reference>
<dbReference type="InterPro" id="IPR027417">
    <property type="entry name" value="P-loop_NTPase"/>
</dbReference>
<evidence type="ECO:0000256" key="1">
    <source>
        <dbReference type="ARBA" id="ARBA00008314"/>
    </source>
</evidence>
<keyword evidence="4 8" id="KW-0067">ATP-binding</keyword>
<dbReference type="Gene3D" id="1.20.58.530">
    <property type="match status" value="1"/>
</dbReference>
<dbReference type="GO" id="GO:0006897">
    <property type="term" value="P:endocytosis"/>
    <property type="evidence" value="ECO:0007669"/>
    <property type="project" value="TreeGrafter"/>
</dbReference>
<keyword evidence="7 8" id="KW-0009">Actin-binding</keyword>
<dbReference type="PANTHER" id="PTHR13140">
    <property type="entry name" value="MYOSIN"/>
    <property type="match status" value="1"/>
</dbReference>
<dbReference type="PRINTS" id="PR00193">
    <property type="entry name" value="MYOSINHEAVY"/>
</dbReference>
<dbReference type="GO" id="GO:0007015">
    <property type="term" value="P:actin filament organization"/>
    <property type="evidence" value="ECO:0007669"/>
    <property type="project" value="TreeGrafter"/>
</dbReference>
<evidence type="ECO:0000313" key="12">
    <source>
        <dbReference type="Proteomes" id="UP000241769"/>
    </source>
</evidence>
<name>A0A2P6MUX2_9EUKA</name>
<gene>
    <name evidence="11" type="ORF">PROFUN_15731</name>
</gene>
<dbReference type="FunFam" id="1.20.58.530:FF:000004">
    <property type="entry name" value="Unconventional myosin ID"/>
    <property type="match status" value="1"/>
</dbReference>
<dbReference type="GO" id="GO:0016459">
    <property type="term" value="C:myosin complex"/>
    <property type="evidence" value="ECO:0007669"/>
    <property type="project" value="UniProtKB-KW"/>
</dbReference>
<dbReference type="Pfam" id="PF00063">
    <property type="entry name" value="Myosin_head"/>
    <property type="match status" value="1"/>
</dbReference>
<dbReference type="GO" id="GO:0031143">
    <property type="term" value="C:pseudopodium"/>
    <property type="evidence" value="ECO:0007669"/>
    <property type="project" value="UniProtKB-ARBA"/>
</dbReference>
<dbReference type="Gene3D" id="6.20.240.20">
    <property type="match status" value="1"/>
</dbReference>
<dbReference type="InParanoid" id="A0A2P6MUX2"/>